<evidence type="ECO:0000313" key="1">
    <source>
        <dbReference type="EMBL" id="PBK92609.1"/>
    </source>
</evidence>
<evidence type="ECO:0008006" key="3">
    <source>
        <dbReference type="Google" id="ProtNLM"/>
    </source>
</evidence>
<reference evidence="2" key="1">
    <citation type="journal article" date="2017" name="Nat. Ecol. Evol.">
        <title>Genome expansion and lineage-specific genetic innovations in the forest pathogenic fungi Armillaria.</title>
        <authorList>
            <person name="Sipos G."/>
            <person name="Prasanna A.N."/>
            <person name="Walter M.C."/>
            <person name="O'Connor E."/>
            <person name="Balint B."/>
            <person name="Krizsan K."/>
            <person name="Kiss B."/>
            <person name="Hess J."/>
            <person name="Varga T."/>
            <person name="Slot J."/>
            <person name="Riley R."/>
            <person name="Boka B."/>
            <person name="Rigling D."/>
            <person name="Barry K."/>
            <person name="Lee J."/>
            <person name="Mihaltcheva S."/>
            <person name="LaButti K."/>
            <person name="Lipzen A."/>
            <person name="Waldron R."/>
            <person name="Moloney N.M."/>
            <person name="Sperisen C."/>
            <person name="Kredics L."/>
            <person name="Vagvoelgyi C."/>
            <person name="Patrignani A."/>
            <person name="Fitzpatrick D."/>
            <person name="Nagy I."/>
            <person name="Doyle S."/>
            <person name="Anderson J.B."/>
            <person name="Grigoriev I.V."/>
            <person name="Gueldener U."/>
            <person name="Muensterkoetter M."/>
            <person name="Nagy L.G."/>
        </authorList>
    </citation>
    <scope>NUCLEOTIDE SEQUENCE [LARGE SCALE GENOMIC DNA]</scope>
    <source>
        <strain evidence="2">Ar21-2</strain>
    </source>
</reference>
<dbReference type="InParanoid" id="A0A2H3DBK0"/>
<name>A0A2H3DBK0_ARMGA</name>
<proteinExistence type="predicted"/>
<accession>A0A2H3DBK0</accession>
<dbReference type="STRING" id="47427.A0A2H3DBK0"/>
<sequence>MWEYSKVPVVHTIFDDLESFAWLALWIAASRCPDDPGSQKILDSLDKDDFSMLSAHKTMLASSFTEDWMWDMTVSSLKPESAIRVIGPLLREWFSIINKSKSLSIMVDWDESFVEKGEENGFFDEMQTRGERVCFEYLAKAVEFLDTLSP</sequence>
<organism evidence="1 2">
    <name type="scientific">Armillaria gallica</name>
    <name type="common">Bulbous honey fungus</name>
    <name type="synonym">Armillaria bulbosa</name>
    <dbReference type="NCBI Taxonomy" id="47427"/>
    <lineage>
        <taxon>Eukaryota</taxon>
        <taxon>Fungi</taxon>
        <taxon>Dikarya</taxon>
        <taxon>Basidiomycota</taxon>
        <taxon>Agaricomycotina</taxon>
        <taxon>Agaricomycetes</taxon>
        <taxon>Agaricomycetidae</taxon>
        <taxon>Agaricales</taxon>
        <taxon>Marasmiineae</taxon>
        <taxon>Physalacriaceae</taxon>
        <taxon>Armillaria</taxon>
    </lineage>
</organism>
<protein>
    <recommendedName>
        <fullName evidence="3">Fungal-type protein kinase domain-containing protein</fullName>
    </recommendedName>
</protein>
<gene>
    <name evidence="1" type="ORF">ARMGADRAFT_166509</name>
</gene>
<dbReference type="EMBL" id="KZ293658">
    <property type="protein sequence ID" value="PBK92609.1"/>
    <property type="molecule type" value="Genomic_DNA"/>
</dbReference>
<dbReference type="Proteomes" id="UP000217790">
    <property type="component" value="Unassembled WGS sequence"/>
</dbReference>
<dbReference type="AlphaFoldDB" id="A0A2H3DBK0"/>
<evidence type="ECO:0000313" key="2">
    <source>
        <dbReference type="Proteomes" id="UP000217790"/>
    </source>
</evidence>
<keyword evidence="2" id="KW-1185">Reference proteome</keyword>